<organism evidence="1 2">
    <name type="scientific">Mucuna pruriens</name>
    <name type="common">Velvet bean</name>
    <name type="synonym">Dolichos pruriens</name>
    <dbReference type="NCBI Taxonomy" id="157652"/>
    <lineage>
        <taxon>Eukaryota</taxon>
        <taxon>Viridiplantae</taxon>
        <taxon>Streptophyta</taxon>
        <taxon>Embryophyta</taxon>
        <taxon>Tracheophyta</taxon>
        <taxon>Spermatophyta</taxon>
        <taxon>Magnoliopsida</taxon>
        <taxon>eudicotyledons</taxon>
        <taxon>Gunneridae</taxon>
        <taxon>Pentapetalae</taxon>
        <taxon>rosids</taxon>
        <taxon>fabids</taxon>
        <taxon>Fabales</taxon>
        <taxon>Fabaceae</taxon>
        <taxon>Papilionoideae</taxon>
        <taxon>50 kb inversion clade</taxon>
        <taxon>NPAAA clade</taxon>
        <taxon>indigoferoid/millettioid clade</taxon>
        <taxon>Phaseoleae</taxon>
        <taxon>Mucuna</taxon>
    </lineage>
</organism>
<dbReference type="Proteomes" id="UP000257109">
    <property type="component" value="Unassembled WGS sequence"/>
</dbReference>
<dbReference type="OrthoDB" id="1747743at2759"/>
<dbReference type="PANTHER" id="PTHR35046:SF9">
    <property type="entry name" value="RNA-DIRECTED DNA POLYMERASE"/>
    <property type="match status" value="1"/>
</dbReference>
<evidence type="ECO:0000313" key="2">
    <source>
        <dbReference type="Proteomes" id="UP000257109"/>
    </source>
</evidence>
<evidence type="ECO:0000313" key="1">
    <source>
        <dbReference type="EMBL" id="RDX80465.1"/>
    </source>
</evidence>
<comment type="caution">
    <text evidence="1">The sequence shown here is derived from an EMBL/GenBank/DDBJ whole genome shotgun (WGS) entry which is preliminary data.</text>
</comment>
<accession>A0A371FQ35</accession>
<feature type="non-terminal residue" evidence="1">
    <location>
        <position position="1"/>
    </location>
</feature>
<gene>
    <name evidence="1" type="ORF">CR513_38982</name>
</gene>
<sequence length="142" mass="16539">MVRRLMKTFVGEDQSQRENIFHLRCLIQNEGRSVNVASQRLVDKLCIPTIHHPKPNKLQWFSEHGEMIVLIAIILGKYKDENFCDVVIMEATHVLLGRLYMVTHDGVTNKFSFVHKGNKVTLKSLTPKKILEDQLKMKQKKR</sequence>
<dbReference type="AlphaFoldDB" id="A0A371FQ35"/>
<protein>
    <submittedName>
        <fullName evidence="1">Uncharacterized protein</fullName>
    </submittedName>
</protein>
<name>A0A371FQ35_MUCPR</name>
<keyword evidence="2" id="KW-1185">Reference proteome</keyword>
<dbReference type="EMBL" id="QJKJ01008217">
    <property type="protein sequence ID" value="RDX80465.1"/>
    <property type="molecule type" value="Genomic_DNA"/>
</dbReference>
<proteinExistence type="predicted"/>
<reference evidence="1" key="1">
    <citation type="submission" date="2018-05" db="EMBL/GenBank/DDBJ databases">
        <title>Draft genome of Mucuna pruriens seed.</title>
        <authorList>
            <person name="Nnadi N.E."/>
            <person name="Vos R."/>
            <person name="Hasami M.H."/>
            <person name="Devisetty U.K."/>
            <person name="Aguiy J.C."/>
        </authorList>
    </citation>
    <scope>NUCLEOTIDE SEQUENCE [LARGE SCALE GENOMIC DNA]</scope>
    <source>
        <strain evidence="1">JCA_2017</strain>
    </source>
</reference>
<dbReference type="PANTHER" id="PTHR35046">
    <property type="entry name" value="ZINC KNUCKLE (CCHC-TYPE) FAMILY PROTEIN"/>
    <property type="match status" value="1"/>
</dbReference>